<dbReference type="Gene3D" id="1.10.260.40">
    <property type="entry name" value="lambda repressor-like DNA-binding domains"/>
    <property type="match status" value="1"/>
</dbReference>
<dbReference type="EMBL" id="FMYG01000001">
    <property type="protein sequence ID" value="SDB81512.1"/>
    <property type="molecule type" value="Genomic_DNA"/>
</dbReference>
<name>A0A1G6GHL4_9MICO</name>
<dbReference type="PROSITE" id="PS50943">
    <property type="entry name" value="HTH_CROC1"/>
    <property type="match status" value="1"/>
</dbReference>
<dbReference type="Proteomes" id="UP000183203">
    <property type="component" value="Unassembled WGS sequence"/>
</dbReference>
<feature type="domain" description="HTH cro/C1-type" evidence="1">
    <location>
        <begin position="14"/>
        <end position="74"/>
    </location>
</feature>
<evidence type="ECO:0000313" key="2">
    <source>
        <dbReference type="EMBL" id="SDB81512.1"/>
    </source>
</evidence>
<reference evidence="2 3" key="1">
    <citation type="submission" date="2016-09" db="EMBL/GenBank/DDBJ databases">
        <authorList>
            <person name="Capua I."/>
            <person name="De Benedictis P."/>
            <person name="Joannis T."/>
            <person name="Lombin L.H."/>
            <person name="Cattoli G."/>
        </authorList>
    </citation>
    <scope>NUCLEOTIDE SEQUENCE [LARGE SCALE GENOMIC DNA]</scope>
    <source>
        <strain evidence="2 3">NIO-1002</strain>
    </source>
</reference>
<dbReference type="InterPro" id="IPR001387">
    <property type="entry name" value="Cro/C1-type_HTH"/>
</dbReference>
<dbReference type="GO" id="GO:0003677">
    <property type="term" value="F:DNA binding"/>
    <property type="evidence" value="ECO:0007669"/>
    <property type="project" value="InterPro"/>
</dbReference>
<proteinExistence type="predicted"/>
<dbReference type="SMART" id="SM00530">
    <property type="entry name" value="HTH_XRE"/>
    <property type="match status" value="1"/>
</dbReference>
<dbReference type="CDD" id="cd00093">
    <property type="entry name" value="HTH_XRE"/>
    <property type="match status" value="1"/>
</dbReference>
<dbReference type="SUPFAM" id="SSF47413">
    <property type="entry name" value="lambda repressor-like DNA-binding domains"/>
    <property type="match status" value="1"/>
</dbReference>
<gene>
    <name evidence="2" type="ORF">SAMN05216418_0257</name>
</gene>
<sequence length="88" mass="9904">MLCAHLSRNLAVQLHNARTSMGYSQEEAAFIAGIAPPALGRIERARFSHYPWANPTLETMVRLHSSLNLNPHRWIRRLPGGDSTTVDR</sequence>
<accession>A0A1G6GHL4</accession>
<evidence type="ECO:0000313" key="3">
    <source>
        <dbReference type="Proteomes" id="UP000183203"/>
    </source>
</evidence>
<organism evidence="2 3">
    <name type="scientific">Microbacterium enclense</name>
    <dbReference type="NCBI Taxonomy" id="993073"/>
    <lineage>
        <taxon>Bacteria</taxon>
        <taxon>Bacillati</taxon>
        <taxon>Actinomycetota</taxon>
        <taxon>Actinomycetes</taxon>
        <taxon>Micrococcales</taxon>
        <taxon>Microbacteriaceae</taxon>
        <taxon>Microbacterium</taxon>
    </lineage>
</organism>
<protein>
    <submittedName>
        <fullName evidence="2">Helix-turn-helix</fullName>
    </submittedName>
</protein>
<dbReference type="AlphaFoldDB" id="A0A1G6GHL4"/>
<dbReference type="Pfam" id="PF01381">
    <property type="entry name" value="HTH_3"/>
    <property type="match status" value="1"/>
</dbReference>
<dbReference type="InterPro" id="IPR010982">
    <property type="entry name" value="Lambda_DNA-bd_dom_sf"/>
</dbReference>
<evidence type="ECO:0000259" key="1">
    <source>
        <dbReference type="PROSITE" id="PS50943"/>
    </source>
</evidence>